<dbReference type="SUPFAM" id="SSF47954">
    <property type="entry name" value="Cyclin-like"/>
    <property type="match status" value="2"/>
</dbReference>
<dbReference type="Pfam" id="PF16899">
    <property type="entry name" value="Cyclin_C_2"/>
    <property type="match status" value="1"/>
</dbReference>
<name>A0A0N4UMX7_DRAME</name>
<dbReference type="CDD" id="cd20525">
    <property type="entry name" value="CYCLIN_CCNH_rpt2"/>
    <property type="match status" value="1"/>
</dbReference>
<evidence type="ECO:0000259" key="3">
    <source>
        <dbReference type="Pfam" id="PF00134"/>
    </source>
</evidence>
<proteinExistence type="inferred from homology"/>
<protein>
    <submittedName>
        <fullName evidence="8">Cyclin-H</fullName>
    </submittedName>
</protein>
<evidence type="ECO:0000313" key="6">
    <source>
        <dbReference type="Proteomes" id="UP000038040"/>
    </source>
</evidence>
<evidence type="ECO:0000313" key="7">
    <source>
        <dbReference type="Proteomes" id="UP000274756"/>
    </source>
</evidence>
<evidence type="ECO:0000313" key="8">
    <source>
        <dbReference type="WBParaSite" id="DME_0000923101-mRNA-1"/>
    </source>
</evidence>
<dbReference type="AlphaFoldDB" id="A0A0N4UMX7"/>
<feature type="domain" description="Cyclin N-terminal" evidence="3">
    <location>
        <begin position="78"/>
        <end position="155"/>
    </location>
</feature>
<dbReference type="Pfam" id="PF00134">
    <property type="entry name" value="Cyclin_N"/>
    <property type="match status" value="1"/>
</dbReference>
<dbReference type="InterPro" id="IPR043198">
    <property type="entry name" value="Cyclin/Ssn8"/>
</dbReference>
<comment type="similarity">
    <text evidence="1">Belongs to the cyclin family. Cyclin C subfamily.</text>
</comment>
<evidence type="ECO:0000256" key="1">
    <source>
        <dbReference type="ARBA" id="ARBA00008638"/>
    </source>
</evidence>
<accession>A0A0N4UMX7</accession>
<dbReference type="EMBL" id="UYYG01000093">
    <property type="protein sequence ID" value="VDN52995.1"/>
    <property type="molecule type" value="Genomic_DNA"/>
</dbReference>
<organism evidence="6 8">
    <name type="scientific">Dracunculus medinensis</name>
    <name type="common">Guinea worm</name>
    <dbReference type="NCBI Taxonomy" id="318479"/>
    <lineage>
        <taxon>Eukaryota</taxon>
        <taxon>Metazoa</taxon>
        <taxon>Ecdysozoa</taxon>
        <taxon>Nematoda</taxon>
        <taxon>Chromadorea</taxon>
        <taxon>Rhabditida</taxon>
        <taxon>Spirurina</taxon>
        <taxon>Dracunculoidea</taxon>
        <taxon>Dracunculidae</taxon>
        <taxon>Dracunculus</taxon>
    </lineage>
</organism>
<keyword evidence="2" id="KW-0195">Cyclin</keyword>
<dbReference type="WBParaSite" id="DME_0000923101-mRNA-1">
    <property type="protein sequence ID" value="DME_0000923101-mRNA-1"/>
    <property type="gene ID" value="DME_0000923101"/>
</dbReference>
<dbReference type="Proteomes" id="UP000038040">
    <property type="component" value="Unplaced"/>
</dbReference>
<dbReference type="Proteomes" id="UP000274756">
    <property type="component" value="Unassembled WGS sequence"/>
</dbReference>
<dbReference type="STRING" id="318479.A0A0N4UMX7"/>
<sequence>MYSTSTQKKEWTFSSRQEILKLRKAANERFRMRYGSVIAAGEEEMFLTPNEEAILCKIVTETGIRFSEGFRPTMWPSVRWTAFAYFKRFFLHHSTMEYSPKNIMMACFYLAAKVDEFNLSIGDFVANLQSGTAQSNSDTILKLEPEIMHKLKFHLTIHAPFRPFEGHLIDMKTRSLLGFDLEQVRPHSSEFFKKALFGDVMLLYPPSQIALAALKYALFRLDKSEDLLKDQFLYKLLNIETWQSQNAQLEICDKLLKRLDEIIECVLTEAQLHTKEEAASLHEKINRWVRIVSDLNRRLRLSQSDKTETNNSNNISDDD</sequence>
<dbReference type="CDD" id="cd20524">
    <property type="entry name" value="CYCLIN_CCNH_rpt1"/>
    <property type="match status" value="1"/>
</dbReference>
<dbReference type="OrthoDB" id="340962at2759"/>
<keyword evidence="7" id="KW-1185">Reference proteome</keyword>
<reference evidence="5 7" key="2">
    <citation type="submission" date="2018-11" db="EMBL/GenBank/DDBJ databases">
        <authorList>
            <consortium name="Pathogen Informatics"/>
        </authorList>
    </citation>
    <scope>NUCLEOTIDE SEQUENCE [LARGE SCALE GENOMIC DNA]</scope>
</reference>
<dbReference type="Gene3D" id="1.10.472.10">
    <property type="entry name" value="Cyclin-like"/>
    <property type="match status" value="2"/>
</dbReference>
<evidence type="ECO:0000256" key="2">
    <source>
        <dbReference type="ARBA" id="ARBA00023127"/>
    </source>
</evidence>
<evidence type="ECO:0000313" key="5">
    <source>
        <dbReference type="EMBL" id="VDN52995.1"/>
    </source>
</evidence>
<dbReference type="InterPro" id="IPR036915">
    <property type="entry name" value="Cyclin-like_sf"/>
</dbReference>
<reference evidence="8" key="1">
    <citation type="submission" date="2017-02" db="UniProtKB">
        <authorList>
            <consortium name="WormBaseParasite"/>
        </authorList>
    </citation>
    <scope>IDENTIFICATION</scope>
</reference>
<gene>
    <name evidence="5" type="ORF">DME_LOCUS2968</name>
</gene>
<dbReference type="InterPro" id="IPR006671">
    <property type="entry name" value="Cyclin_N"/>
</dbReference>
<dbReference type="PANTHER" id="PTHR10026">
    <property type="entry name" value="CYCLIN"/>
    <property type="match status" value="1"/>
</dbReference>
<dbReference type="GO" id="GO:0016538">
    <property type="term" value="F:cyclin-dependent protein serine/threonine kinase regulator activity"/>
    <property type="evidence" value="ECO:0007669"/>
    <property type="project" value="InterPro"/>
</dbReference>
<feature type="domain" description="Cyclin C-terminal" evidence="4">
    <location>
        <begin position="160"/>
        <end position="261"/>
    </location>
</feature>
<dbReference type="GO" id="GO:0006357">
    <property type="term" value="P:regulation of transcription by RNA polymerase II"/>
    <property type="evidence" value="ECO:0007669"/>
    <property type="project" value="InterPro"/>
</dbReference>
<dbReference type="InterPro" id="IPR031658">
    <property type="entry name" value="Cyclin_C_2"/>
</dbReference>
<evidence type="ECO:0000259" key="4">
    <source>
        <dbReference type="Pfam" id="PF16899"/>
    </source>
</evidence>